<dbReference type="AlphaFoldDB" id="A0A175VIJ2"/>
<protein>
    <recommendedName>
        <fullName evidence="3">DUF2442 domain-containing protein</fullName>
    </recommendedName>
</protein>
<evidence type="ECO:0000313" key="2">
    <source>
        <dbReference type="Proteomes" id="UP000078435"/>
    </source>
</evidence>
<reference evidence="1 2" key="1">
    <citation type="submission" date="2016-02" db="EMBL/GenBank/DDBJ databases">
        <title>Draft genome sequence of Aeromonas trota strain 1999lcr isolated from cerebrospinal fluid (CSF).</title>
        <authorList>
            <person name="Dallagassa C.B."/>
            <person name="Prediger K.C."/>
            <person name="Weiss V.A."/>
            <person name="Assis F.E."/>
            <person name="Baura V."/>
            <person name="Cruz L.M."/>
            <person name="Souza E.M."/>
            <person name="Pedrosa F.O."/>
            <person name="Fadel-Picheth C.M."/>
        </authorList>
    </citation>
    <scope>NUCLEOTIDE SEQUENCE [LARGE SCALE GENOMIC DNA]</scope>
    <source>
        <strain evidence="1 2">1999lcr</strain>
    </source>
</reference>
<dbReference type="InterPro" id="IPR018841">
    <property type="entry name" value="DUF2442"/>
</dbReference>
<dbReference type="EMBL" id="JMGO02000004">
    <property type="protein sequence ID" value="KXU80353.1"/>
    <property type="molecule type" value="Genomic_DNA"/>
</dbReference>
<evidence type="ECO:0000313" key="1">
    <source>
        <dbReference type="EMBL" id="KXU80353.1"/>
    </source>
</evidence>
<dbReference type="RefSeq" id="WP_026456348.1">
    <property type="nucleotide sequence ID" value="NZ_AP027939.1"/>
</dbReference>
<dbReference type="SUPFAM" id="SSF143880">
    <property type="entry name" value="NE0471 N-terminal domain-like"/>
    <property type="match status" value="1"/>
</dbReference>
<dbReference type="Pfam" id="PF10387">
    <property type="entry name" value="DUF2442"/>
    <property type="match status" value="1"/>
</dbReference>
<gene>
    <name evidence="1" type="ORF">LCR_14795</name>
</gene>
<organism evidence="1 2">
    <name type="scientific">Aeromonas enteropelogenes</name>
    <name type="common">Aeromonas trota</name>
    <dbReference type="NCBI Taxonomy" id="29489"/>
    <lineage>
        <taxon>Bacteria</taxon>
        <taxon>Pseudomonadati</taxon>
        <taxon>Pseudomonadota</taxon>
        <taxon>Gammaproteobacteria</taxon>
        <taxon>Aeromonadales</taxon>
        <taxon>Aeromonadaceae</taxon>
        <taxon>Aeromonas</taxon>
    </lineage>
</organism>
<sequence length="85" mass="9815">MPVFIDVEYLQGWRLFVVLSDGTTGALDLTPWCTQPLFATLDSERRVARVFINRHHQLEWPAGCTLSAHEVYHLIMPIDEREAFS</sequence>
<dbReference type="STRING" id="29489.VL01_06115"/>
<proteinExistence type="predicted"/>
<dbReference type="Proteomes" id="UP000078435">
    <property type="component" value="Unassembled WGS sequence"/>
</dbReference>
<name>A0A175VIJ2_AEREN</name>
<dbReference type="InterPro" id="IPR036782">
    <property type="entry name" value="NE0471-like_N"/>
</dbReference>
<dbReference type="Gene3D" id="3.30.2020.10">
    <property type="entry name" value="NE0471-like N-terminal domain"/>
    <property type="match status" value="1"/>
</dbReference>
<comment type="caution">
    <text evidence="1">The sequence shown here is derived from an EMBL/GenBank/DDBJ whole genome shotgun (WGS) entry which is preliminary data.</text>
</comment>
<dbReference type="OrthoDB" id="9803723at2"/>
<evidence type="ECO:0008006" key="3">
    <source>
        <dbReference type="Google" id="ProtNLM"/>
    </source>
</evidence>
<accession>A0A175VIJ2</accession>
<dbReference type="GeneID" id="92809380"/>